<gene>
    <name evidence="6" type="ORF">FHP29_15605</name>
</gene>
<dbReference type="Gene3D" id="1.10.620.20">
    <property type="entry name" value="Ribonucleotide Reductase, subunit A"/>
    <property type="match status" value="1"/>
</dbReference>
<dbReference type="Pfam" id="PF02332">
    <property type="entry name" value="Phenol_Hydrox"/>
    <property type="match status" value="1"/>
</dbReference>
<keyword evidence="7" id="KW-1185">Reference proteome</keyword>
<evidence type="ECO:0000256" key="1">
    <source>
        <dbReference type="ARBA" id="ARBA00012710"/>
    </source>
</evidence>
<name>A0A5C4VT43_9ACTN</name>
<reference evidence="6 7" key="1">
    <citation type="journal article" date="2016" name="Int. J. Syst. Evol. Microbiol.">
        <title>Nocardioides albidus sp. nov., an actinobacterium isolated from garden soil.</title>
        <authorList>
            <person name="Singh H."/>
            <person name="Du J."/>
            <person name="Trinh H."/>
            <person name="Won K."/>
            <person name="Yang J.E."/>
            <person name="Yin C."/>
            <person name="Kook M."/>
            <person name="Yi T.H."/>
        </authorList>
    </citation>
    <scope>NUCLEOTIDE SEQUENCE [LARGE SCALE GENOMIC DNA]</scope>
    <source>
        <strain evidence="6 7">CCTCC AB 2015297</strain>
    </source>
</reference>
<evidence type="ECO:0000259" key="5">
    <source>
        <dbReference type="Pfam" id="PF04945"/>
    </source>
</evidence>
<comment type="caution">
    <text evidence="6">The sequence shown here is derived from an EMBL/GenBank/DDBJ whole genome shotgun (WGS) entry which is preliminary data.</text>
</comment>
<dbReference type="GO" id="GO:0004497">
    <property type="term" value="F:monooxygenase activity"/>
    <property type="evidence" value="ECO:0007669"/>
    <property type="project" value="UniProtKB-KW"/>
</dbReference>
<evidence type="ECO:0000256" key="4">
    <source>
        <dbReference type="ARBA" id="ARBA00048941"/>
    </source>
</evidence>
<dbReference type="EC" id="1.14.13.227" evidence="1"/>
<sequence>MALLERSAWYDLARSTEWTPSYISQDELFPPEMSGGEGIPAEVWSTYDEPYKVTYREYVDVQRQKDEGAYSVKAALERADLYNKADPGWISILKEHYAAVALVEYGASFQEARYVRWSKAPGMRNMATFGMLDEMRHGQIQLYFPHEYIGKDRQFDWSHQMMWSNNWVALGARHFFDDMLMTRGAAETSISANFAFETGFTNLQFIGLSGDAANAGDFTFSKLIQSIQSDEARHAQLGTPLLQMMIENGQKAKAQNLIDIAFWRSYRLFTILSGIPMDYYVPLEVRESSFKEFMEEWIVTQFMKSIEDLGLSKPWYWDIFLRDLDEHHHGQHLGTYSWRPTLWWNPAAGVSPEERDWLEEKYPGWNDTFGKVWDVMIDNFVSGRPEKTVPGTLPMICNVSQLPIVGTPGVSLKDTSIVFEGRKYHFASEVDKWIFEQDPERYKHHKNLIDRFLGGEIQPANLDGVLEYMGLGVISPGGDDAHGYAWLEAYKTALAPAG</sequence>
<evidence type="ECO:0000256" key="3">
    <source>
        <dbReference type="ARBA" id="ARBA00023033"/>
    </source>
</evidence>
<evidence type="ECO:0000313" key="7">
    <source>
        <dbReference type="Proteomes" id="UP000313231"/>
    </source>
</evidence>
<keyword evidence="2" id="KW-0560">Oxidoreductase</keyword>
<dbReference type="InterPro" id="IPR009078">
    <property type="entry name" value="Ferritin-like_SF"/>
</dbReference>
<dbReference type="Pfam" id="PF04945">
    <property type="entry name" value="YHS"/>
    <property type="match status" value="1"/>
</dbReference>
<evidence type="ECO:0000256" key="2">
    <source>
        <dbReference type="ARBA" id="ARBA00023002"/>
    </source>
</evidence>
<dbReference type="EMBL" id="VDMP01000025">
    <property type="protein sequence ID" value="TNM38645.1"/>
    <property type="molecule type" value="Genomic_DNA"/>
</dbReference>
<dbReference type="InterPro" id="IPR012348">
    <property type="entry name" value="RNR-like"/>
</dbReference>
<dbReference type="RefSeq" id="WP_139623757.1">
    <property type="nucleotide sequence ID" value="NZ_VDMP01000025.1"/>
</dbReference>
<proteinExistence type="predicted"/>
<dbReference type="Proteomes" id="UP000313231">
    <property type="component" value="Unassembled WGS sequence"/>
</dbReference>
<dbReference type="AlphaFoldDB" id="A0A5C4VT43"/>
<dbReference type="InterPro" id="IPR007029">
    <property type="entry name" value="YHS_dom"/>
</dbReference>
<dbReference type="SUPFAM" id="SSF47240">
    <property type="entry name" value="Ferritin-like"/>
    <property type="match status" value="1"/>
</dbReference>
<dbReference type="InterPro" id="IPR003430">
    <property type="entry name" value="Phenol_Hydrox"/>
</dbReference>
<organism evidence="6 7">
    <name type="scientific">Nocardioides albidus</name>
    <dbReference type="NCBI Taxonomy" id="1517589"/>
    <lineage>
        <taxon>Bacteria</taxon>
        <taxon>Bacillati</taxon>
        <taxon>Actinomycetota</taxon>
        <taxon>Actinomycetes</taxon>
        <taxon>Propionibacteriales</taxon>
        <taxon>Nocardioidaceae</taxon>
        <taxon>Nocardioides</taxon>
    </lineage>
</organism>
<accession>A0A5C4VT43</accession>
<protein>
    <recommendedName>
        <fullName evidence="1">propane 2-monooxygenase</fullName>
        <ecNumber evidence="1">1.14.13.227</ecNumber>
    </recommendedName>
</protein>
<feature type="domain" description="YHS" evidence="5">
    <location>
        <begin position="415"/>
        <end position="445"/>
    </location>
</feature>
<keyword evidence="3" id="KW-0503">Monooxygenase</keyword>
<evidence type="ECO:0000313" key="6">
    <source>
        <dbReference type="EMBL" id="TNM38645.1"/>
    </source>
</evidence>
<dbReference type="OrthoDB" id="7591937at2"/>
<comment type="catalytic activity">
    <reaction evidence="4">
        <text>propane + NADH + O2 + H(+) = propan-2-ol + NAD(+) + H2O</text>
        <dbReference type="Rhea" id="RHEA:49992"/>
        <dbReference type="ChEBI" id="CHEBI:15377"/>
        <dbReference type="ChEBI" id="CHEBI:15378"/>
        <dbReference type="ChEBI" id="CHEBI:15379"/>
        <dbReference type="ChEBI" id="CHEBI:17824"/>
        <dbReference type="ChEBI" id="CHEBI:32879"/>
        <dbReference type="ChEBI" id="CHEBI:57540"/>
        <dbReference type="ChEBI" id="CHEBI:57945"/>
        <dbReference type="EC" id="1.14.13.227"/>
    </reaction>
</comment>